<evidence type="ECO:0008006" key="3">
    <source>
        <dbReference type="Google" id="ProtNLM"/>
    </source>
</evidence>
<proteinExistence type="predicted"/>
<reference evidence="2" key="1">
    <citation type="journal article" date="2019" name="Int. J. Syst. Evol. Microbiol.">
        <title>The Global Catalogue of Microorganisms (GCM) 10K type strain sequencing project: providing services to taxonomists for standard genome sequencing and annotation.</title>
        <authorList>
            <consortium name="The Broad Institute Genomics Platform"/>
            <consortium name="The Broad Institute Genome Sequencing Center for Infectious Disease"/>
            <person name="Wu L."/>
            <person name="Ma J."/>
        </authorList>
    </citation>
    <scope>NUCLEOTIDE SEQUENCE [LARGE SCALE GENOMIC DNA]</scope>
    <source>
        <strain evidence="2">JCM 30774</strain>
    </source>
</reference>
<feature type="non-terminal residue" evidence="1">
    <location>
        <position position="1"/>
    </location>
</feature>
<organism evidence="1 2">
    <name type="scientific">Rhodanobacter aciditrophus</name>
    <dbReference type="NCBI Taxonomy" id="1623218"/>
    <lineage>
        <taxon>Bacteria</taxon>
        <taxon>Pseudomonadati</taxon>
        <taxon>Pseudomonadota</taxon>
        <taxon>Gammaproteobacteria</taxon>
        <taxon>Lysobacterales</taxon>
        <taxon>Rhodanobacteraceae</taxon>
        <taxon>Rhodanobacter</taxon>
    </lineage>
</organism>
<accession>A0ABW4B4M4</accession>
<dbReference type="RefSeq" id="WP_377370084.1">
    <property type="nucleotide sequence ID" value="NZ_JBHTMN010000024.1"/>
</dbReference>
<dbReference type="EMBL" id="JBHTMN010000024">
    <property type="protein sequence ID" value="MFD1385163.1"/>
    <property type="molecule type" value="Genomic_DNA"/>
</dbReference>
<dbReference type="Proteomes" id="UP001597059">
    <property type="component" value="Unassembled WGS sequence"/>
</dbReference>
<comment type="caution">
    <text evidence="1">The sequence shown here is derived from an EMBL/GenBank/DDBJ whole genome shotgun (WGS) entry which is preliminary data.</text>
</comment>
<sequence>FRPMARPAKDTKPHNAAIIGGMPLVVTAPYMTQAQWAEHTGLSKEAVRLRLNEGTIARYQPIEGGTIFVNVLAEMKKTAEAQPY</sequence>
<evidence type="ECO:0000313" key="2">
    <source>
        <dbReference type="Proteomes" id="UP001597059"/>
    </source>
</evidence>
<evidence type="ECO:0000313" key="1">
    <source>
        <dbReference type="EMBL" id="MFD1385163.1"/>
    </source>
</evidence>
<protein>
    <recommendedName>
        <fullName evidence="3">DNA-binding protein</fullName>
    </recommendedName>
</protein>
<name>A0ABW4B4M4_9GAMM</name>
<gene>
    <name evidence="1" type="ORF">ACFQ45_17570</name>
</gene>
<keyword evidence="2" id="KW-1185">Reference proteome</keyword>